<sequence length="845" mass="97864">MSLIEELSEKSINDEYFRELFSKAELLSAYNYFHIKANNLKEKELLDLLRFADILSRSRNADAQNKAYKIISLLVGNYKDDSVFRAFANSVLTKLGNFPALKFLEVDGYSDENPSLELVFEKYTKEIFQKIPGSSLVFTDSQYKIFESLKNSNHYSFSGPTSLGKSFILNSFIRHLIEVQKVNENIVILVPTRALINQTLLQLKKEFSNIKEYRILSHPTVPESFRFEGTRYIFIFTPERLVAYLADTSNPKVGYLFVDEAQKVVAEKDSRSPLYYHAILQAERKSIKLYFASPNIPNPDVFLSLFDKSTEESINIKSSPVAQNRYFLDLLEQHCRLLSDLGDEKDIPVNFSNRNFSDWLKLLSDNQSSLIYCNTKTDTIQYALSVSASLPYKNDERIDEVVSVIKEHLHEKYYLVDCLRKGVAFHFGNLPQRIREKVEILFAEKAIDYVFCTSTLLEGVNLPAKNIFILSNAIGLSKFTDVDFWNLAGRAGRLTKELSGNIICTRIEYKNNRWKNPEKDLTVVKNKSISPISPSIINGKKKFFENVEAALTESDFTRKHTTDDERKVWSHYANIALIHEIRQEDSTLRSNFISKKGGSEKVLRDMSLQNEVPEKILSSYSIIKAKYQNKIIRYNRLEELTLSSDVSYKSVLQALETLCDFYSWDKEEVGGRNPMYRSRESLKYYAVLMSNWMDSTPLSRMISTAIDYYTKNGHIWDVDQLIDFNPKDKYQINLVINEIISNIDNILRFKLKNYFGNYYELLAEKLGEASAGKNWAEYLEYGTTDYRIIELQNIGIPRHLASYLLKNYHQYFKFYQGVLVEVEKGNLFKVMDQSAVEFKELLEVI</sequence>
<dbReference type="RefSeq" id="WP_147713244.1">
    <property type="nucleotide sequence ID" value="NZ_VKAD01000001.1"/>
</dbReference>
<dbReference type="SUPFAM" id="SSF52540">
    <property type="entry name" value="P-loop containing nucleoside triphosphate hydrolases"/>
    <property type="match status" value="2"/>
</dbReference>
<dbReference type="InterPro" id="IPR027417">
    <property type="entry name" value="P-loop_NTPase"/>
</dbReference>
<dbReference type="GO" id="GO:0005524">
    <property type="term" value="F:ATP binding"/>
    <property type="evidence" value="ECO:0007669"/>
    <property type="project" value="UniProtKB-KW"/>
</dbReference>
<dbReference type="GO" id="GO:0003676">
    <property type="term" value="F:nucleic acid binding"/>
    <property type="evidence" value="ECO:0007669"/>
    <property type="project" value="InterPro"/>
</dbReference>
<name>A0A5C8Z6X1_9GAMM</name>
<accession>A0A5C8Z6X1</accession>
<evidence type="ECO:0000313" key="8">
    <source>
        <dbReference type="Proteomes" id="UP000321764"/>
    </source>
</evidence>
<reference evidence="7 8" key="1">
    <citation type="submission" date="2019-07" db="EMBL/GenBank/DDBJ databases">
        <title>Reinekea sp. strain SSH23 genome sequencing and assembly.</title>
        <authorList>
            <person name="Kim I."/>
        </authorList>
    </citation>
    <scope>NUCLEOTIDE SEQUENCE [LARGE SCALE GENOMIC DNA]</scope>
    <source>
        <strain evidence="7 8">SSH23</strain>
    </source>
</reference>
<protein>
    <submittedName>
        <fullName evidence="7">DEAD/DEAH box helicase</fullName>
    </submittedName>
</protein>
<evidence type="ECO:0000256" key="3">
    <source>
        <dbReference type="ARBA" id="ARBA00022806"/>
    </source>
</evidence>
<gene>
    <name evidence="7" type="ORF">FME95_04620</name>
</gene>
<feature type="domain" description="Helicase ATP-binding" evidence="5">
    <location>
        <begin position="146"/>
        <end position="302"/>
    </location>
</feature>
<evidence type="ECO:0000259" key="6">
    <source>
        <dbReference type="PROSITE" id="PS51194"/>
    </source>
</evidence>
<dbReference type="GO" id="GO:0004386">
    <property type="term" value="F:helicase activity"/>
    <property type="evidence" value="ECO:0007669"/>
    <property type="project" value="UniProtKB-KW"/>
</dbReference>
<dbReference type="InterPro" id="IPR011545">
    <property type="entry name" value="DEAD/DEAH_box_helicase_dom"/>
</dbReference>
<dbReference type="GO" id="GO:0016787">
    <property type="term" value="F:hydrolase activity"/>
    <property type="evidence" value="ECO:0007669"/>
    <property type="project" value="UniProtKB-KW"/>
</dbReference>
<dbReference type="Gene3D" id="3.40.50.300">
    <property type="entry name" value="P-loop containing nucleotide triphosphate hydrolases"/>
    <property type="match status" value="2"/>
</dbReference>
<dbReference type="Pfam" id="PF00270">
    <property type="entry name" value="DEAD"/>
    <property type="match status" value="1"/>
</dbReference>
<keyword evidence="4" id="KW-0067">ATP-binding</keyword>
<dbReference type="EMBL" id="VKAD01000001">
    <property type="protein sequence ID" value="TXR53845.1"/>
    <property type="molecule type" value="Genomic_DNA"/>
</dbReference>
<dbReference type="OrthoDB" id="9815222at2"/>
<dbReference type="AlphaFoldDB" id="A0A5C8Z6X1"/>
<proteinExistence type="predicted"/>
<comment type="caution">
    <text evidence="7">The sequence shown here is derived from an EMBL/GenBank/DDBJ whole genome shotgun (WGS) entry which is preliminary data.</text>
</comment>
<dbReference type="PANTHER" id="PTHR47961:SF6">
    <property type="entry name" value="DNA-DIRECTED DNA POLYMERASE"/>
    <property type="match status" value="1"/>
</dbReference>
<dbReference type="InterPro" id="IPR001650">
    <property type="entry name" value="Helicase_C-like"/>
</dbReference>
<dbReference type="PROSITE" id="PS51192">
    <property type="entry name" value="HELICASE_ATP_BIND_1"/>
    <property type="match status" value="1"/>
</dbReference>
<keyword evidence="3 7" id="KW-0347">Helicase</keyword>
<dbReference type="InterPro" id="IPR050474">
    <property type="entry name" value="Hel308_SKI2-like"/>
</dbReference>
<evidence type="ECO:0000256" key="2">
    <source>
        <dbReference type="ARBA" id="ARBA00022801"/>
    </source>
</evidence>
<evidence type="ECO:0000313" key="7">
    <source>
        <dbReference type="EMBL" id="TXR53845.1"/>
    </source>
</evidence>
<evidence type="ECO:0000256" key="4">
    <source>
        <dbReference type="ARBA" id="ARBA00022840"/>
    </source>
</evidence>
<dbReference type="SMART" id="SM00490">
    <property type="entry name" value="HELICc"/>
    <property type="match status" value="1"/>
</dbReference>
<dbReference type="SMART" id="SM00487">
    <property type="entry name" value="DEXDc"/>
    <property type="match status" value="1"/>
</dbReference>
<keyword evidence="8" id="KW-1185">Reference proteome</keyword>
<keyword evidence="2" id="KW-0378">Hydrolase</keyword>
<dbReference type="PROSITE" id="PS51194">
    <property type="entry name" value="HELICASE_CTER"/>
    <property type="match status" value="1"/>
</dbReference>
<organism evidence="7 8">
    <name type="scientific">Reinekea thalattae</name>
    <dbReference type="NCBI Taxonomy" id="2593301"/>
    <lineage>
        <taxon>Bacteria</taxon>
        <taxon>Pseudomonadati</taxon>
        <taxon>Pseudomonadota</taxon>
        <taxon>Gammaproteobacteria</taxon>
        <taxon>Oceanospirillales</taxon>
        <taxon>Saccharospirillaceae</taxon>
        <taxon>Reinekea</taxon>
    </lineage>
</organism>
<evidence type="ECO:0000256" key="1">
    <source>
        <dbReference type="ARBA" id="ARBA00022741"/>
    </source>
</evidence>
<keyword evidence="1" id="KW-0547">Nucleotide-binding</keyword>
<dbReference type="InterPro" id="IPR014001">
    <property type="entry name" value="Helicase_ATP-bd"/>
</dbReference>
<dbReference type="PANTHER" id="PTHR47961">
    <property type="entry name" value="DNA POLYMERASE THETA, PUTATIVE (AFU_ORTHOLOGUE AFUA_1G05260)-RELATED"/>
    <property type="match status" value="1"/>
</dbReference>
<dbReference type="Proteomes" id="UP000321764">
    <property type="component" value="Unassembled WGS sequence"/>
</dbReference>
<feature type="domain" description="Helicase C-terminal" evidence="6">
    <location>
        <begin position="355"/>
        <end position="540"/>
    </location>
</feature>
<evidence type="ECO:0000259" key="5">
    <source>
        <dbReference type="PROSITE" id="PS51192"/>
    </source>
</evidence>